<sequence>MQVHQLLQAARAQGTLRSDNLKIRLTPDFSKETNKRKKAFLSLRPRLRQLDVKYGLFDPARMWITKNRELRDFYDPEDLRVFLEGLQDQTQSMDMTTQIPQDPQGLPRGPSIRHPHSRLGEDPP</sequence>
<evidence type="ECO:0000313" key="2">
    <source>
        <dbReference type="EMBL" id="KAJ1141453.1"/>
    </source>
</evidence>
<dbReference type="Proteomes" id="UP001066276">
    <property type="component" value="Chromosome 6"/>
</dbReference>
<organism evidence="2 3">
    <name type="scientific">Pleurodeles waltl</name>
    <name type="common">Iberian ribbed newt</name>
    <dbReference type="NCBI Taxonomy" id="8319"/>
    <lineage>
        <taxon>Eukaryota</taxon>
        <taxon>Metazoa</taxon>
        <taxon>Chordata</taxon>
        <taxon>Craniata</taxon>
        <taxon>Vertebrata</taxon>
        <taxon>Euteleostomi</taxon>
        <taxon>Amphibia</taxon>
        <taxon>Batrachia</taxon>
        <taxon>Caudata</taxon>
        <taxon>Salamandroidea</taxon>
        <taxon>Salamandridae</taxon>
        <taxon>Pleurodelinae</taxon>
        <taxon>Pleurodeles</taxon>
    </lineage>
</organism>
<proteinExistence type="predicted"/>
<reference evidence="2" key="1">
    <citation type="journal article" date="2022" name="bioRxiv">
        <title>Sequencing and chromosome-scale assembly of the giantPleurodeles waltlgenome.</title>
        <authorList>
            <person name="Brown T."/>
            <person name="Elewa A."/>
            <person name="Iarovenko S."/>
            <person name="Subramanian E."/>
            <person name="Araus A.J."/>
            <person name="Petzold A."/>
            <person name="Susuki M."/>
            <person name="Suzuki K.-i.T."/>
            <person name="Hayashi T."/>
            <person name="Toyoda A."/>
            <person name="Oliveira C."/>
            <person name="Osipova E."/>
            <person name="Leigh N.D."/>
            <person name="Simon A."/>
            <person name="Yun M.H."/>
        </authorList>
    </citation>
    <scope>NUCLEOTIDE SEQUENCE</scope>
    <source>
        <strain evidence="2">20211129_DDA</strain>
        <tissue evidence="2">Liver</tissue>
    </source>
</reference>
<dbReference type="AlphaFoldDB" id="A0AAV7QSQ3"/>
<feature type="region of interest" description="Disordered" evidence="1">
    <location>
        <begin position="90"/>
        <end position="124"/>
    </location>
</feature>
<gene>
    <name evidence="2" type="ORF">NDU88_007785</name>
</gene>
<name>A0AAV7QSQ3_PLEWA</name>
<evidence type="ECO:0000313" key="3">
    <source>
        <dbReference type="Proteomes" id="UP001066276"/>
    </source>
</evidence>
<keyword evidence="3" id="KW-1185">Reference proteome</keyword>
<comment type="caution">
    <text evidence="2">The sequence shown here is derived from an EMBL/GenBank/DDBJ whole genome shotgun (WGS) entry which is preliminary data.</text>
</comment>
<dbReference type="InterPro" id="IPR042566">
    <property type="entry name" value="L1_C"/>
</dbReference>
<accession>A0AAV7QSQ3</accession>
<dbReference type="EMBL" id="JANPWB010000010">
    <property type="protein sequence ID" value="KAJ1141453.1"/>
    <property type="molecule type" value="Genomic_DNA"/>
</dbReference>
<protein>
    <submittedName>
        <fullName evidence="2">Uncharacterized protein</fullName>
    </submittedName>
</protein>
<dbReference type="Gene3D" id="3.30.250.20">
    <property type="entry name" value="L1 transposable element, C-terminal domain"/>
    <property type="match status" value="1"/>
</dbReference>
<evidence type="ECO:0000256" key="1">
    <source>
        <dbReference type="SAM" id="MobiDB-lite"/>
    </source>
</evidence>